<evidence type="ECO:0000313" key="1">
    <source>
        <dbReference type="EMBL" id="MFD2562025.1"/>
    </source>
</evidence>
<dbReference type="InterPro" id="IPR029045">
    <property type="entry name" value="ClpP/crotonase-like_dom_sf"/>
</dbReference>
<proteinExistence type="predicted"/>
<dbReference type="Gene3D" id="3.90.226.10">
    <property type="entry name" value="2-enoyl-CoA Hydratase, Chain A, domain 1"/>
    <property type="match status" value="1"/>
</dbReference>
<reference evidence="2" key="1">
    <citation type="journal article" date="2019" name="Int. J. Syst. Evol. Microbiol.">
        <title>The Global Catalogue of Microorganisms (GCM) 10K type strain sequencing project: providing services to taxonomists for standard genome sequencing and annotation.</title>
        <authorList>
            <consortium name="The Broad Institute Genomics Platform"/>
            <consortium name="The Broad Institute Genome Sequencing Center for Infectious Disease"/>
            <person name="Wu L."/>
            <person name="Ma J."/>
        </authorList>
    </citation>
    <scope>NUCLEOTIDE SEQUENCE [LARGE SCALE GENOMIC DNA]</scope>
    <source>
        <strain evidence="2">KCTC 52274</strain>
    </source>
</reference>
<sequence length="254" mass="28863">MQTIRIERKHNYAIVQLHRGKVNAINHQMTKEIRQAFSDLEIDDAVKGVIITGTPHFFSAGLDVIELYSYDESKMNEFFNDFGGMYIQLAKFTKPFICAITGYAPAGGCVIAITADHRIMAEGEKYTIGLNEVAVNIQISNNLIRGYSYWLGEGKANECILGGKLLNVNEALTSGLVNEVCDLEEVLPKAEAKMKQYLQADEDIFKNTKYKLRKDWLENMEDDPKVDLEQAISLWWKPEIRAKMKAFVESLQKK</sequence>
<dbReference type="PANTHER" id="PTHR11941:SF45">
    <property type="entry name" value="ENOYL-COA DELTA ISOMERASE 1, MITOCHONDRIAL"/>
    <property type="match status" value="1"/>
</dbReference>
<dbReference type="Pfam" id="PF00378">
    <property type="entry name" value="ECH_1"/>
    <property type="match status" value="1"/>
</dbReference>
<dbReference type="CDD" id="cd06558">
    <property type="entry name" value="crotonase-like"/>
    <property type="match status" value="1"/>
</dbReference>
<dbReference type="PANTHER" id="PTHR11941">
    <property type="entry name" value="ENOYL-COA HYDRATASE-RELATED"/>
    <property type="match status" value="1"/>
</dbReference>
<dbReference type="SUPFAM" id="SSF52096">
    <property type="entry name" value="ClpP/crotonase"/>
    <property type="match status" value="1"/>
</dbReference>
<dbReference type="EMBL" id="JBHULE010000008">
    <property type="protein sequence ID" value="MFD2562025.1"/>
    <property type="molecule type" value="Genomic_DNA"/>
</dbReference>
<dbReference type="RefSeq" id="WP_378290252.1">
    <property type="nucleotide sequence ID" value="NZ_JBHULE010000008.1"/>
</dbReference>
<dbReference type="InterPro" id="IPR001753">
    <property type="entry name" value="Enoyl-CoA_hydra/iso"/>
</dbReference>
<organism evidence="1 2">
    <name type="scientific">Aquimarina rubra</name>
    <dbReference type="NCBI Taxonomy" id="1920033"/>
    <lineage>
        <taxon>Bacteria</taxon>
        <taxon>Pseudomonadati</taxon>
        <taxon>Bacteroidota</taxon>
        <taxon>Flavobacteriia</taxon>
        <taxon>Flavobacteriales</taxon>
        <taxon>Flavobacteriaceae</taxon>
        <taxon>Aquimarina</taxon>
    </lineage>
</organism>
<dbReference type="Proteomes" id="UP001597319">
    <property type="component" value="Unassembled WGS sequence"/>
</dbReference>
<accession>A0ABW5LB64</accession>
<keyword evidence="2" id="KW-1185">Reference proteome</keyword>
<name>A0ABW5LB64_9FLAO</name>
<evidence type="ECO:0000313" key="2">
    <source>
        <dbReference type="Proteomes" id="UP001597319"/>
    </source>
</evidence>
<comment type="caution">
    <text evidence="1">The sequence shown here is derived from an EMBL/GenBank/DDBJ whole genome shotgun (WGS) entry which is preliminary data.</text>
</comment>
<protein>
    <submittedName>
        <fullName evidence="1">Enoyl-CoA hydratase/isomerase family protein</fullName>
    </submittedName>
</protein>
<gene>
    <name evidence="1" type="ORF">ACFSR1_05045</name>
</gene>